<dbReference type="RefSeq" id="WP_194706208.1">
    <property type="nucleotide sequence ID" value="NZ_JADKPN010000003.1"/>
</dbReference>
<evidence type="ECO:0000259" key="2">
    <source>
        <dbReference type="Pfam" id="PF04389"/>
    </source>
</evidence>
<feature type="domain" description="Peptidase M28" evidence="2">
    <location>
        <begin position="127"/>
        <end position="317"/>
    </location>
</feature>
<evidence type="ECO:0000313" key="3">
    <source>
        <dbReference type="EMBL" id="MBF4763017.1"/>
    </source>
</evidence>
<dbReference type="PANTHER" id="PTHR12147">
    <property type="entry name" value="METALLOPEPTIDASE M28 FAMILY MEMBER"/>
    <property type="match status" value="1"/>
</dbReference>
<dbReference type="Pfam" id="PF04389">
    <property type="entry name" value="Peptidase_M28"/>
    <property type="match status" value="1"/>
</dbReference>
<sequence length="323" mass="33810">MSRYGVALAAGVLVVSGCTETDSKPAGPRPTVSSSGAPSSAPATPSPSLHGEEREIPPFDGRRAMADVRHLAGDIGPRLATGPAFREAAGWVSDRFAHLGYDVARQTYPVPAGNSWGVDVEAGRSANVVATPRGFDAARPYVVVGAHLDTIAVAPGAEDNASGIAVLLETARRVRADGMTQVVLVAFGGEEPRGDGDDDHHVGSRHYVATMSPVERRHLRAMVSLDRVGVGPPLTVGWVEGTTPRVRDALLRLAGRAGIRTAVEENTGSDHESFADAGLPAARLGGTGYAAYHSAQDVPAVVDRAQLRRVGEVLWAWLSGRAR</sequence>
<dbReference type="Gene3D" id="3.40.630.10">
    <property type="entry name" value="Zn peptidases"/>
    <property type="match status" value="1"/>
</dbReference>
<reference evidence="3" key="1">
    <citation type="submission" date="2020-11" db="EMBL/GenBank/DDBJ databases">
        <title>Nocardioides sp. nov., isolated from Soil of Cynanchum wilfordii Hemsley rhizosphere.</title>
        <authorList>
            <person name="Lee J.-S."/>
            <person name="Suh M.K."/>
            <person name="Kim J.-S."/>
        </authorList>
    </citation>
    <scope>NUCLEOTIDE SEQUENCE</scope>
    <source>
        <strain evidence="3">KCTC 19275</strain>
    </source>
</reference>
<dbReference type="AlphaFoldDB" id="A0A930YDR3"/>
<organism evidence="3 4">
    <name type="scientific">Nocardioides islandensis</name>
    <dbReference type="NCBI Taxonomy" id="433663"/>
    <lineage>
        <taxon>Bacteria</taxon>
        <taxon>Bacillati</taxon>
        <taxon>Actinomycetota</taxon>
        <taxon>Actinomycetes</taxon>
        <taxon>Propionibacteriales</taxon>
        <taxon>Nocardioidaceae</taxon>
        <taxon>Nocardioides</taxon>
    </lineage>
</organism>
<dbReference type="InterPro" id="IPR045175">
    <property type="entry name" value="M28_fam"/>
</dbReference>
<dbReference type="InterPro" id="IPR007484">
    <property type="entry name" value="Peptidase_M28"/>
</dbReference>
<dbReference type="Proteomes" id="UP000640489">
    <property type="component" value="Unassembled WGS sequence"/>
</dbReference>
<accession>A0A930YDR3</accession>
<dbReference type="PANTHER" id="PTHR12147:SF26">
    <property type="entry name" value="PEPTIDASE M28 DOMAIN-CONTAINING PROTEIN"/>
    <property type="match status" value="1"/>
</dbReference>
<feature type="compositionally biased region" description="Low complexity" evidence="1">
    <location>
        <begin position="33"/>
        <end position="48"/>
    </location>
</feature>
<name>A0A930YDR3_9ACTN</name>
<evidence type="ECO:0000313" key="4">
    <source>
        <dbReference type="Proteomes" id="UP000640489"/>
    </source>
</evidence>
<dbReference type="GO" id="GO:0006508">
    <property type="term" value="P:proteolysis"/>
    <property type="evidence" value="ECO:0007669"/>
    <property type="project" value="InterPro"/>
</dbReference>
<comment type="caution">
    <text evidence="3">The sequence shown here is derived from an EMBL/GenBank/DDBJ whole genome shotgun (WGS) entry which is preliminary data.</text>
</comment>
<keyword evidence="4" id="KW-1185">Reference proteome</keyword>
<gene>
    <name evidence="3" type="ORF">ISU07_07745</name>
</gene>
<dbReference type="SUPFAM" id="SSF53187">
    <property type="entry name" value="Zn-dependent exopeptidases"/>
    <property type="match status" value="1"/>
</dbReference>
<evidence type="ECO:0000256" key="1">
    <source>
        <dbReference type="SAM" id="MobiDB-lite"/>
    </source>
</evidence>
<dbReference type="GO" id="GO:0008235">
    <property type="term" value="F:metalloexopeptidase activity"/>
    <property type="evidence" value="ECO:0007669"/>
    <property type="project" value="InterPro"/>
</dbReference>
<feature type="region of interest" description="Disordered" evidence="1">
    <location>
        <begin position="18"/>
        <end position="56"/>
    </location>
</feature>
<dbReference type="EMBL" id="JADKPN010000003">
    <property type="protein sequence ID" value="MBF4763017.1"/>
    <property type="molecule type" value="Genomic_DNA"/>
</dbReference>
<dbReference type="PROSITE" id="PS51257">
    <property type="entry name" value="PROKAR_LIPOPROTEIN"/>
    <property type="match status" value="1"/>
</dbReference>
<protein>
    <submittedName>
        <fullName evidence="3">M28 family peptidase</fullName>
    </submittedName>
</protein>
<proteinExistence type="predicted"/>